<evidence type="ECO:0000313" key="8">
    <source>
        <dbReference type="Proteomes" id="UP000284644"/>
    </source>
</evidence>
<dbReference type="Proteomes" id="UP000285839">
    <property type="component" value="Unassembled WGS sequence"/>
</dbReference>
<evidence type="ECO:0000313" key="5">
    <source>
        <dbReference type="EMBL" id="VUX18850.1"/>
    </source>
</evidence>
<dbReference type="EMBL" id="CYZD01000002">
    <property type="protein sequence ID" value="CUN57675.1"/>
    <property type="molecule type" value="Genomic_DNA"/>
</dbReference>
<name>A0A173Y420_9FIRM</name>
<dbReference type="EMBL" id="QRZI01000003">
    <property type="protein sequence ID" value="RGV65226.1"/>
    <property type="molecule type" value="Genomic_DNA"/>
</dbReference>
<dbReference type="NCBIfam" id="TIGR00022">
    <property type="entry name" value="YhcH/YjgK/YiaL family protein"/>
    <property type="match status" value="1"/>
</dbReference>
<reference evidence="1 6" key="1">
    <citation type="submission" date="2015-09" db="EMBL/GenBank/DDBJ databases">
        <authorList>
            <consortium name="Pathogen Informatics"/>
        </authorList>
    </citation>
    <scope>NUCLEOTIDE SEQUENCE [LARGE SCALE GENOMIC DNA]</scope>
    <source>
        <strain evidence="1 6">2789STDY5608837</strain>
    </source>
</reference>
<dbReference type="EMBL" id="QRUH01000003">
    <property type="protein sequence ID" value="RGR49909.1"/>
    <property type="molecule type" value="Genomic_DNA"/>
</dbReference>
<dbReference type="Proteomes" id="UP000284644">
    <property type="component" value="Unassembled WGS sequence"/>
</dbReference>
<dbReference type="PANTHER" id="PTHR34986">
    <property type="entry name" value="EVOLVED BETA-GALACTOSIDASE SUBUNIT BETA"/>
    <property type="match status" value="1"/>
</dbReference>
<dbReference type="Proteomes" id="UP000409147">
    <property type="component" value="Unassembled WGS sequence"/>
</dbReference>
<dbReference type="PANTHER" id="PTHR34986:SF1">
    <property type="entry name" value="PROTEIN YIAL"/>
    <property type="match status" value="1"/>
</dbReference>
<dbReference type="EMBL" id="CABHNB010000043">
    <property type="protein sequence ID" value="VUX18850.1"/>
    <property type="molecule type" value="Genomic_DNA"/>
</dbReference>
<organism evidence="1 6">
    <name type="scientific">Blautia obeum</name>
    <dbReference type="NCBI Taxonomy" id="40520"/>
    <lineage>
        <taxon>Bacteria</taxon>
        <taxon>Bacillati</taxon>
        <taxon>Bacillota</taxon>
        <taxon>Clostridia</taxon>
        <taxon>Lachnospirales</taxon>
        <taxon>Lachnospiraceae</taxon>
        <taxon>Blautia</taxon>
    </lineage>
</organism>
<dbReference type="Proteomes" id="UP000265828">
    <property type="component" value="Unassembled WGS sequence"/>
</dbReference>
<proteinExistence type="predicted"/>
<dbReference type="Gene3D" id="2.60.120.370">
    <property type="entry name" value="YhcH/YjgK/YiaL"/>
    <property type="match status" value="1"/>
</dbReference>
<evidence type="ECO:0000313" key="6">
    <source>
        <dbReference type="Proteomes" id="UP000095409"/>
    </source>
</evidence>
<keyword evidence="10" id="KW-1185">Reference proteome</keyword>
<evidence type="ECO:0000313" key="1">
    <source>
        <dbReference type="EMBL" id="CUN57675.1"/>
    </source>
</evidence>
<dbReference type="RefSeq" id="WP_055065587.1">
    <property type="nucleotide sequence ID" value="NZ_CABHNB010000043.1"/>
</dbReference>
<dbReference type="SUPFAM" id="SSF51197">
    <property type="entry name" value="Clavaminate synthase-like"/>
    <property type="match status" value="1"/>
</dbReference>
<accession>A0A173Y420</accession>
<evidence type="ECO:0000313" key="3">
    <source>
        <dbReference type="EMBL" id="RGV65226.1"/>
    </source>
</evidence>
<evidence type="ECO:0000313" key="9">
    <source>
        <dbReference type="Proteomes" id="UP000285839"/>
    </source>
</evidence>
<evidence type="ECO:0000313" key="2">
    <source>
        <dbReference type="EMBL" id="RGR49909.1"/>
    </source>
</evidence>
<evidence type="ECO:0000313" key="10">
    <source>
        <dbReference type="Proteomes" id="UP000409147"/>
    </source>
</evidence>
<dbReference type="Pfam" id="PF04074">
    <property type="entry name" value="DUF386"/>
    <property type="match status" value="1"/>
</dbReference>
<dbReference type="GO" id="GO:0005829">
    <property type="term" value="C:cytosol"/>
    <property type="evidence" value="ECO:0007669"/>
    <property type="project" value="TreeGrafter"/>
</dbReference>
<dbReference type="EMBL" id="QSJW01000003">
    <property type="protein sequence ID" value="RHE13896.1"/>
    <property type="molecule type" value="Genomic_DNA"/>
</dbReference>
<protein>
    <submittedName>
        <fullName evidence="2">DUF386 domain-containing protein</fullName>
    </submittedName>
    <submittedName>
        <fullName evidence="1">Evolved beta-galactosidase subunit beta</fullName>
    </submittedName>
</protein>
<evidence type="ECO:0000313" key="7">
    <source>
        <dbReference type="Proteomes" id="UP000265828"/>
    </source>
</evidence>
<dbReference type="AlphaFoldDB" id="A0A173Y420"/>
<dbReference type="Proteomes" id="UP000095409">
    <property type="component" value="Unassembled WGS sequence"/>
</dbReference>
<dbReference type="InterPro" id="IPR037012">
    <property type="entry name" value="NanQ/TabA/YiaL_sf"/>
</dbReference>
<evidence type="ECO:0000313" key="4">
    <source>
        <dbReference type="EMBL" id="RHE13896.1"/>
    </source>
</evidence>
<reference evidence="5 10" key="3">
    <citation type="submission" date="2019-07" db="EMBL/GenBank/DDBJ databases">
        <authorList>
            <person name="Hibberd C M."/>
            <person name="Gehrig L. J."/>
            <person name="Chang H.-W."/>
            <person name="Venkatesh S."/>
        </authorList>
    </citation>
    <scope>NUCLEOTIDE SEQUENCE [LARGE SCALE GENOMIC DNA]</scope>
    <source>
        <strain evidence="5">Ruminococcus_obeum_SSTS_Bg7063</strain>
    </source>
</reference>
<sequence length="171" mass="20038">MIMDRLERFRCYQRSVPELWDAVRFAERVQKEQLPPGKYPVGKGFAFVQEGNTRSFEEADFEVHRNYLDVQILLDGSEMWEYADRADLAVKTPYDPEADIEWLSGCGNRIQMKPGMFYLVYPDDGHKPCCHEKEQTSYRKVVVKIKIDKLLHGVPAMERTAVYGKGDRRWI</sequence>
<dbReference type="InterPro" id="IPR004375">
    <property type="entry name" value="NanQ/TabA/YiaL"/>
</dbReference>
<gene>
    <name evidence="1" type="primary">ebgC</name>
    <name evidence="4" type="ORF">DW767_05040</name>
    <name evidence="3" type="ORF">DWW07_06185</name>
    <name evidence="2" type="ORF">DWY46_05685</name>
    <name evidence="1" type="ORF">ERS852394_00498</name>
    <name evidence="5" type="ORF">ROSSTS7063_02887</name>
</gene>
<reference evidence="7 8" key="2">
    <citation type="submission" date="2018-08" db="EMBL/GenBank/DDBJ databases">
        <title>A genome reference for cultivated species of the human gut microbiota.</title>
        <authorList>
            <person name="Zou Y."/>
            <person name="Xue W."/>
            <person name="Luo G."/>
        </authorList>
    </citation>
    <scope>NUCLEOTIDE SEQUENCE [LARGE SCALE GENOMIC DNA]</scope>
    <source>
        <strain evidence="3 7">AF14-23</strain>
        <strain evidence="2 9">AF25-21</strain>
        <strain evidence="4 8">AM29-25AC</strain>
    </source>
</reference>